<evidence type="ECO:0008006" key="3">
    <source>
        <dbReference type="Google" id="ProtNLM"/>
    </source>
</evidence>
<dbReference type="Gene3D" id="3.40.395.10">
    <property type="entry name" value="Adenoviral Proteinase, Chain A"/>
    <property type="match status" value="1"/>
</dbReference>
<gene>
    <name evidence="1" type="ORF">PFICI_04676</name>
</gene>
<reference evidence="2" key="1">
    <citation type="journal article" date="2015" name="BMC Genomics">
        <title>Genomic and transcriptomic analysis of the endophytic fungus Pestalotiopsis fici reveals its lifestyle and high potential for synthesis of natural products.</title>
        <authorList>
            <person name="Wang X."/>
            <person name="Zhang X."/>
            <person name="Liu L."/>
            <person name="Xiang M."/>
            <person name="Wang W."/>
            <person name="Sun X."/>
            <person name="Che Y."/>
            <person name="Guo L."/>
            <person name="Liu G."/>
            <person name="Guo L."/>
            <person name="Wang C."/>
            <person name="Yin W.B."/>
            <person name="Stadler M."/>
            <person name="Zhang X."/>
            <person name="Liu X."/>
        </authorList>
    </citation>
    <scope>NUCLEOTIDE SEQUENCE [LARGE SCALE GENOMIC DNA]</scope>
    <source>
        <strain evidence="2">W106-1 / CGMCC3.15140</strain>
    </source>
</reference>
<keyword evidence="2" id="KW-1185">Reference proteome</keyword>
<dbReference type="OrthoDB" id="5207497at2759"/>
<dbReference type="RefSeq" id="XP_007831448.1">
    <property type="nucleotide sequence ID" value="XM_007833257.1"/>
</dbReference>
<dbReference type="Proteomes" id="UP000030651">
    <property type="component" value="Unassembled WGS sequence"/>
</dbReference>
<dbReference type="InterPro" id="IPR038765">
    <property type="entry name" value="Papain-like_cys_pep_sf"/>
</dbReference>
<dbReference type="AlphaFoldDB" id="W3X9R9"/>
<dbReference type="SUPFAM" id="SSF54001">
    <property type="entry name" value="Cysteine proteinases"/>
    <property type="match status" value="1"/>
</dbReference>
<dbReference type="GeneID" id="19269689"/>
<evidence type="ECO:0000313" key="2">
    <source>
        <dbReference type="Proteomes" id="UP000030651"/>
    </source>
</evidence>
<dbReference type="HOGENOM" id="CLU_713911_0_0_1"/>
<dbReference type="InParanoid" id="W3X9R9"/>
<name>W3X9R9_PESFW</name>
<dbReference type="EMBL" id="KI912111">
    <property type="protein sequence ID" value="ETS82800.1"/>
    <property type="molecule type" value="Genomic_DNA"/>
</dbReference>
<dbReference type="STRING" id="1229662.W3X9R9"/>
<dbReference type="KEGG" id="pfy:PFICI_04676"/>
<protein>
    <recommendedName>
        <fullName evidence="3">Ubiquitin-like protease family profile domain-containing protein</fullName>
    </recommendedName>
</protein>
<evidence type="ECO:0000313" key="1">
    <source>
        <dbReference type="EMBL" id="ETS82800.1"/>
    </source>
</evidence>
<sequence>MSGQDPDPAETTPLIVPGTATILCHGETKRRRHRDINGAQITISNMTTHDAFLGLENLQNGDQEWLCGSAVDVPIEFRYRQQPLEVQGMINLFTTSAGEGLFHRLQDKAGEVSPLDSTRFFILLDGFKSREFTFWPINTGTHWVAVVLQMGKTDARSLHFDRVDCITVADPERDMYRNYGVHNRIWRLLQSCDFATSDSQLFRNFWITKQQDDWSCGLRCYAIFYELMQKMTKLRLQGQGFESSLKEPVCEWFHAQSVREEMAGLCAAMLARELGNGARIAVELLEEVEKPGAELVQEAPDQLAIPMRFASPQHSAIVERHQGEERLGTPQAQKDQPPGQIRRAISSILRKGTQSPTVRKRSIASEVPLGTSPKRVSFSFWEEDDIV</sequence>
<proteinExistence type="predicted"/>
<accession>W3X9R9</accession>
<organism evidence="1 2">
    <name type="scientific">Pestalotiopsis fici (strain W106-1 / CGMCC3.15140)</name>
    <dbReference type="NCBI Taxonomy" id="1229662"/>
    <lineage>
        <taxon>Eukaryota</taxon>
        <taxon>Fungi</taxon>
        <taxon>Dikarya</taxon>
        <taxon>Ascomycota</taxon>
        <taxon>Pezizomycotina</taxon>
        <taxon>Sordariomycetes</taxon>
        <taxon>Xylariomycetidae</taxon>
        <taxon>Amphisphaeriales</taxon>
        <taxon>Sporocadaceae</taxon>
        <taxon>Pestalotiopsis</taxon>
    </lineage>
</organism>